<protein>
    <submittedName>
        <fullName evidence="4">Homocysteine S-methyltransferase</fullName>
    </submittedName>
</protein>
<evidence type="ECO:0000313" key="5">
    <source>
        <dbReference type="Proteomes" id="UP000198914"/>
    </source>
</evidence>
<keyword evidence="5" id="KW-1185">Reference proteome</keyword>
<dbReference type="SUPFAM" id="SSF82282">
    <property type="entry name" value="Homocysteine S-methyltransferase"/>
    <property type="match status" value="1"/>
</dbReference>
<name>A0A1H3RHN9_9RHOB</name>
<sequence length="165" mass="17932">MYERLRSGGSEGFDPAIAYAGMLYDETGREVLAATHREYLDIGQRYGQPMVAATPTWHASASRIARSAHAGRAINADGSDFMKALRASYGPNAAPILIAGVTGPFGDGYKPEEAPDTIAAINLHTPQIAALAEAGTDFSRYRRYRVLLKHAALPKYSDRLAYHTF</sequence>
<dbReference type="Pfam" id="PF02574">
    <property type="entry name" value="S-methyl_trans"/>
    <property type="match status" value="1"/>
</dbReference>
<dbReference type="Gene3D" id="3.20.20.330">
    <property type="entry name" value="Homocysteine-binding-like domain"/>
    <property type="match status" value="1"/>
</dbReference>
<dbReference type="GO" id="GO:0032259">
    <property type="term" value="P:methylation"/>
    <property type="evidence" value="ECO:0007669"/>
    <property type="project" value="UniProtKB-KW"/>
</dbReference>
<dbReference type="InterPro" id="IPR003726">
    <property type="entry name" value="HCY_dom"/>
</dbReference>
<keyword evidence="2 4" id="KW-0808">Transferase</keyword>
<evidence type="ECO:0000259" key="3">
    <source>
        <dbReference type="Pfam" id="PF02574"/>
    </source>
</evidence>
<feature type="domain" description="Hcy-binding" evidence="3">
    <location>
        <begin position="28"/>
        <end position="138"/>
    </location>
</feature>
<proteinExistence type="predicted"/>
<evidence type="ECO:0000256" key="1">
    <source>
        <dbReference type="ARBA" id="ARBA00022603"/>
    </source>
</evidence>
<evidence type="ECO:0000256" key="2">
    <source>
        <dbReference type="ARBA" id="ARBA00022679"/>
    </source>
</evidence>
<reference evidence="5" key="1">
    <citation type="submission" date="2016-10" db="EMBL/GenBank/DDBJ databases">
        <authorList>
            <person name="Varghese N."/>
            <person name="Submissions S."/>
        </authorList>
    </citation>
    <scope>NUCLEOTIDE SEQUENCE [LARGE SCALE GENOMIC DNA]</scope>
    <source>
        <strain evidence="5">DSM 100420</strain>
    </source>
</reference>
<evidence type="ECO:0000313" key="4">
    <source>
        <dbReference type="EMBL" id="SDZ24459.1"/>
    </source>
</evidence>
<dbReference type="GO" id="GO:0008168">
    <property type="term" value="F:methyltransferase activity"/>
    <property type="evidence" value="ECO:0007669"/>
    <property type="project" value="UniProtKB-KW"/>
</dbReference>
<dbReference type="AlphaFoldDB" id="A0A1H3RHN9"/>
<dbReference type="EMBL" id="FNPX01000008">
    <property type="protein sequence ID" value="SDZ24459.1"/>
    <property type="molecule type" value="Genomic_DNA"/>
</dbReference>
<dbReference type="InterPro" id="IPR036589">
    <property type="entry name" value="HCY_dom_sf"/>
</dbReference>
<accession>A0A1H3RHN9</accession>
<gene>
    <name evidence="4" type="ORF">SAMN05444004_10899</name>
</gene>
<dbReference type="Proteomes" id="UP000198914">
    <property type="component" value="Unassembled WGS sequence"/>
</dbReference>
<keyword evidence="1 4" id="KW-0489">Methyltransferase</keyword>
<organism evidence="4 5">
    <name type="scientific">Jannaschia faecimaris</name>
    <dbReference type="NCBI Taxonomy" id="1244108"/>
    <lineage>
        <taxon>Bacteria</taxon>
        <taxon>Pseudomonadati</taxon>
        <taxon>Pseudomonadota</taxon>
        <taxon>Alphaproteobacteria</taxon>
        <taxon>Rhodobacterales</taxon>
        <taxon>Roseobacteraceae</taxon>
        <taxon>Jannaschia</taxon>
    </lineage>
</organism>